<sequence length="150" mass="16668">MGAAIVAAMAALAGVFLQAFIGDWRTRSERRRRELRDAILNVLGAFVRFREKQFEKVEACRTENESVVAALRPARWEARSALTTAIDELHATTADQRLLDVAETARLLAIEIGDAATPGRVDDAKVAEVGRRAREVHTELRQAAHRTLNH</sequence>
<organism evidence="1 2">
    <name type="scientific">Streptomyces ziwulingensis</name>
    <dbReference type="NCBI Taxonomy" id="1045501"/>
    <lineage>
        <taxon>Bacteria</taxon>
        <taxon>Bacillati</taxon>
        <taxon>Actinomycetota</taxon>
        <taxon>Actinomycetes</taxon>
        <taxon>Kitasatosporales</taxon>
        <taxon>Streptomycetaceae</taxon>
        <taxon>Streptomyces</taxon>
    </lineage>
</organism>
<reference evidence="2" key="1">
    <citation type="journal article" date="2019" name="Int. J. Syst. Evol. Microbiol.">
        <title>The Global Catalogue of Microorganisms (GCM) 10K type strain sequencing project: providing services to taxonomists for standard genome sequencing and annotation.</title>
        <authorList>
            <consortium name="The Broad Institute Genomics Platform"/>
            <consortium name="The Broad Institute Genome Sequencing Center for Infectious Disease"/>
            <person name="Wu L."/>
            <person name="Ma J."/>
        </authorList>
    </citation>
    <scope>NUCLEOTIDE SEQUENCE [LARGE SCALE GENOMIC DNA]</scope>
    <source>
        <strain evidence="2">JCM 18081</strain>
    </source>
</reference>
<name>A0ABP9D0A0_9ACTN</name>
<gene>
    <name evidence="1" type="ORF">GCM10023220_67330</name>
</gene>
<dbReference type="RefSeq" id="WP_345624482.1">
    <property type="nucleotide sequence ID" value="NZ_BAABIG010000089.1"/>
</dbReference>
<protein>
    <recommendedName>
        <fullName evidence="3">PRL2-23</fullName>
    </recommendedName>
</protein>
<keyword evidence="2" id="KW-1185">Reference proteome</keyword>
<dbReference type="EMBL" id="BAABIG010000089">
    <property type="protein sequence ID" value="GAA4824094.1"/>
    <property type="molecule type" value="Genomic_DNA"/>
</dbReference>
<evidence type="ECO:0008006" key="3">
    <source>
        <dbReference type="Google" id="ProtNLM"/>
    </source>
</evidence>
<dbReference type="Proteomes" id="UP001501265">
    <property type="component" value="Unassembled WGS sequence"/>
</dbReference>
<comment type="caution">
    <text evidence="1">The sequence shown here is derived from an EMBL/GenBank/DDBJ whole genome shotgun (WGS) entry which is preliminary data.</text>
</comment>
<proteinExistence type="predicted"/>
<accession>A0ABP9D0A0</accession>
<evidence type="ECO:0000313" key="1">
    <source>
        <dbReference type="EMBL" id="GAA4824094.1"/>
    </source>
</evidence>
<evidence type="ECO:0000313" key="2">
    <source>
        <dbReference type="Proteomes" id="UP001501265"/>
    </source>
</evidence>